<dbReference type="PROSITE" id="PS00379">
    <property type="entry name" value="CDP_ALCOHOL_P_TRANSF"/>
    <property type="match status" value="1"/>
</dbReference>
<keyword evidence="11" id="KW-0443">Lipid metabolism</keyword>
<dbReference type="Proteomes" id="UP001216638">
    <property type="component" value="Chromosome 3"/>
</dbReference>
<dbReference type="PANTHER" id="PTHR14269:SF61">
    <property type="entry name" value="CDP-DIACYLGLYCEROL--SERINE O-PHOSPHATIDYLTRANSFERASE"/>
    <property type="match status" value="1"/>
</dbReference>
<evidence type="ECO:0000256" key="16">
    <source>
        <dbReference type="ARBA" id="ARBA00060701"/>
    </source>
</evidence>
<organism evidence="19 20">
    <name type="scientific">Malassezia brasiliensis</name>
    <dbReference type="NCBI Taxonomy" id="1821822"/>
    <lineage>
        <taxon>Eukaryota</taxon>
        <taxon>Fungi</taxon>
        <taxon>Dikarya</taxon>
        <taxon>Basidiomycota</taxon>
        <taxon>Ustilaginomycotina</taxon>
        <taxon>Malasseziomycetes</taxon>
        <taxon>Malasseziales</taxon>
        <taxon>Malasseziaceae</taxon>
        <taxon>Malassezia</taxon>
    </lineage>
</organism>
<evidence type="ECO:0000313" key="20">
    <source>
        <dbReference type="Proteomes" id="UP001216638"/>
    </source>
</evidence>
<keyword evidence="10 18" id="KW-1133">Transmembrane helix</keyword>
<dbReference type="PANTHER" id="PTHR14269">
    <property type="entry name" value="CDP-DIACYLGLYCEROL--GLYCEROL-3-PHOSPHATE 3-PHOSPHATIDYLTRANSFERASE-RELATED"/>
    <property type="match status" value="1"/>
</dbReference>
<dbReference type="EC" id="2.7.8.8" evidence="4"/>
<evidence type="ECO:0000256" key="7">
    <source>
        <dbReference type="ARBA" id="ARBA00022679"/>
    </source>
</evidence>
<evidence type="ECO:0000256" key="8">
    <source>
        <dbReference type="ARBA" id="ARBA00022692"/>
    </source>
</evidence>
<keyword evidence="12 18" id="KW-0472">Membrane</keyword>
<feature type="transmembrane region" description="Helical" evidence="18">
    <location>
        <begin position="79"/>
        <end position="96"/>
    </location>
</feature>
<evidence type="ECO:0000256" key="5">
    <source>
        <dbReference type="ARBA" id="ARBA00017171"/>
    </source>
</evidence>
<keyword evidence="8 18" id="KW-0812">Transmembrane</keyword>
<dbReference type="EMBL" id="CP119953">
    <property type="protein sequence ID" value="WFC95721.1"/>
    <property type="molecule type" value="Genomic_DNA"/>
</dbReference>
<dbReference type="InterPro" id="IPR000462">
    <property type="entry name" value="CDP-OH_P_trans"/>
</dbReference>
<reference evidence="19" key="1">
    <citation type="submission" date="2023-03" db="EMBL/GenBank/DDBJ databases">
        <title>Mating type loci evolution in Malassezia.</title>
        <authorList>
            <person name="Coelho M.A."/>
        </authorList>
    </citation>
    <scope>NUCLEOTIDE SEQUENCE</scope>
    <source>
        <strain evidence="19">CBS 14135</strain>
    </source>
</reference>
<evidence type="ECO:0000313" key="19">
    <source>
        <dbReference type="EMBL" id="WFC95721.1"/>
    </source>
</evidence>
<comment type="pathway">
    <text evidence="16">Phospholipid metabolism; phosphatidylethanolamine biosynthesis; phosphatidylethanolamine from CDP-diacylglycerol: step 1/2.</text>
</comment>
<keyword evidence="14" id="KW-1208">Phospholipid metabolism</keyword>
<dbReference type="GO" id="GO:0003882">
    <property type="term" value="F:CDP-diacylglycerol-serine O-phosphatidyltransferase activity"/>
    <property type="evidence" value="ECO:0007669"/>
    <property type="project" value="UniProtKB-EC"/>
</dbReference>
<evidence type="ECO:0000256" key="3">
    <source>
        <dbReference type="ARBA" id="ARBA00005189"/>
    </source>
</evidence>
<evidence type="ECO:0000256" key="11">
    <source>
        <dbReference type="ARBA" id="ARBA00023098"/>
    </source>
</evidence>
<evidence type="ECO:0000256" key="15">
    <source>
        <dbReference type="ARBA" id="ARBA00032361"/>
    </source>
</evidence>
<comment type="subcellular location">
    <subcellularLocation>
        <location evidence="2">Endoplasmic reticulum membrane</location>
        <topology evidence="2">Multi-pass membrane protein</topology>
    </subcellularLocation>
</comment>
<keyword evidence="6" id="KW-0444">Lipid biosynthesis</keyword>
<evidence type="ECO:0000256" key="1">
    <source>
        <dbReference type="ARBA" id="ARBA00000287"/>
    </source>
</evidence>
<dbReference type="Pfam" id="PF01066">
    <property type="entry name" value="CDP-OH_P_transf"/>
    <property type="match status" value="1"/>
</dbReference>
<keyword evidence="7 17" id="KW-0808">Transferase</keyword>
<dbReference type="FunFam" id="1.20.120.1760:FF:000022">
    <property type="entry name" value="CDP-diacylglycerol--serine O-phosphatidyltransferase"/>
    <property type="match status" value="1"/>
</dbReference>
<feature type="transmembrane region" description="Helical" evidence="18">
    <location>
        <begin position="117"/>
        <end position="136"/>
    </location>
</feature>
<dbReference type="GO" id="GO:0005789">
    <property type="term" value="C:endoplasmic reticulum membrane"/>
    <property type="evidence" value="ECO:0007669"/>
    <property type="project" value="UniProtKB-SubCell"/>
</dbReference>
<evidence type="ECO:0000256" key="18">
    <source>
        <dbReference type="SAM" id="Phobius"/>
    </source>
</evidence>
<sequence length="297" mass="32983">MASTANQLRQRVPAGYKSGNDDLRKDAETELKRFIETNGHFSLVRNFHLADAFTLMNGFCGAQSIFNSCRFLVTSDPKYIWFALWLPFFGAIFDLLDGKIARWRRSSSMLGQELDSLADSISFGVAPTVAAFALGLRYPLDTVWLTAFVCCGVARLARFNITAAYVPHDSHGKMRYFEGLPIPSSLALVIGMAFCVLCGRFEDSNGAWMPKATYPYTGYLSSLTGARGVPLGEFVLDLTAPLYKLLTLGNVLPRYVEPVRLAELSNQLGYLAMHKITLVFAFWSMAMVSKTLRVPKP</sequence>
<protein>
    <recommendedName>
        <fullName evidence="5">CDP-diacylglycerol--serine O-phosphatidyltransferase</fullName>
        <ecNumber evidence="4">2.7.8.8</ecNumber>
    </recommendedName>
    <alternativeName>
        <fullName evidence="15">Phosphatidylserine synthase</fullName>
    </alternativeName>
</protein>
<gene>
    <name evidence="19" type="primary">CHO1</name>
    <name evidence="19" type="ORF">MBRA1_002375</name>
</gene>
<evidence type="ECO:0000256" key="14">
    <source>
        <dbReference type="ARBA" id="ARBA00023264"/>
    </source>
</evidence>
<name>A0AAF0DU18_9BASI</name>
<evidence type="ECO:0000256" key="2">
    <source>
        <dbReference type="ARBA" id="ARBA00004477"/>
    </source>
</evidence>
<dbReference type="Gene3D" id="1.20.120.1760">
    <property type="match status" value="1"/>
</dbReference>
<keyword evidence="13" id="KW-0594">Phospholipid biosynthesis</keyword>
<keyword evidence="9" id="KW-0256">Endoplasmic reticulum</keyword>
<evidence type="ECO:0000256" key="6">
    <source>
        <dbReference type="ARBA" id="ARBA00022516"/>
    </source>
</evidence>
<comment type="pathway">
    <text evidence="3">Lipid metabolism.</text>
</comment>
<evidence type="ECO:0000256" key="4">
    <source>
        <dbReference type="ARBA" id="ARBA00013174"/>
    </source>
</evidence>
<evidence type="ECO:0000256" key="13">
    <source>
        <dbReference type="ARBA" id="ARBA00023209"/>
    </source>
</evidence>
<proteinExistence type="inferred from homology"/>
<dbReference type="InterPro" id="IPR048254">
    <property type="entry name" value="CDP_ALCOHOL_P_TRANSF_CS"/>
</dbReference>
<accession>A0AAF0DU18</accession>
<dbReference type="InterPro" id="IPR043130">
    <property type="entry name" value="CDP-OH_PTrfase_TM_dom"/>
</dbReference>
<evidence type="ECO:0000256" key="17">
    <source>
        <dbReference type="RuleBase" id="RU003750"/>
    </source>
</evidence>
<evidence type="ECO:0000256" key="10">
    <source>
        <dbReference type="ARBA" id="ARBA00022989"/>
    </source>
</evidence>
<evidence type="ECO:0000256" key="9">
    <source>
        <dbReference type="ARBA" id="ARBA00022824"/>
    </source>
</evidence>
<keyword evidence="20" id="KW-1185">Reference proteome</keyword>
<feature type="transmembrane region" description="Helical" evidence="18">
    <location>
        <begin position="182"/>
        <end position="202"/>
    </location>
</feature>
<dbReference type="GO" id="GO:0006659">
    <property type="term" value="P:phosphatidylserine biosynthetic process"/>
    <property type="evidence" value="ECO:0007669"/>
    <property type="project" value="UniProtKB-ARBA"/>
</dbReference>
<feature type="transmembrane region" description="Helical" evidence="18">
    <location>
        <begin position="142"/>
        <end position="161"/>
    </location>
</feature>
<dbReference type="InterPro" id="IPR050324">
    <property type="entry name" value="CDP-alcohol_PTase-I"/>
</dbReference>
<dbReference type="AlphaFoldDB" id="A0AAF0DU18"/>
<evidence type="ECO:0000256" key="12">
    <source>
        <dbReference type="ARBA" id="ARBA00023136"/>
    </source>
</evidence>
<comment type="similarity">
    <text evidence="17">Belongs to the CDP-alcohol phosphatidyltransferase class-I family.</text>
</comment>
<comment type="catalytic activity">
    <reaction evidence="1">
        <text>a CDP-1,2-diacyl-sn-glycerol + L-serine = a 1,2-diacyl-sn-glycero-3-phospho-L-serine + CMP + H(+)</text>
        <dbReference type="Rhea" id="RHEA:16913"/>
        <dbReference type="ChEBI" id="CHEBI:15378"/>
        <dbReference type="ChEBI" id="CHEBI:33384"/>
        <dbReference type="ChEBI" id="CHEBI:57262"/>
        <dbReference type="ChEBI" id="CHEBI:58332"/>
        <dbReference type="ChEBI" id="CHEBI:60377"/>
        <dbReference type="EC" id="2.7.8.8"/>
    </reaction>
</comment>